<feature type="domain" description="Glutaredoxin" evidence="2">
    <location>
        <begin position="75"/>
        <end position="130"/>
    </location>
</feature>
<dbReference type="PANTHER" id="PTHR34386:SF1">
    <property type="entry name" value="GLUTAREDOXIN-LIKE PROTEIN NRDH"/>
    <property type="match status" value="1"/>
</dbReference>
<dbReference type="InterPro" id="IPR036249">
    <property type="entry name" value="Thioredoxin-like_sf"/>
</dbReference>
<dbReference type="PANTHER" id="PTHR34386">
    <property type="entry name" value="GLUTAREDOXIN"/>
    <property type="match status" value="1"/>
</dbReference>
<reference evidence="4" key="1">
    <citation type="submission" date="2023-07" db="EMBL/GenBank/DDBJ databases">
        <title>Gilvimarinus algae sp. nov., isolated from the surface of Kelp.</title>
        <authorList>
            <person name="Sun Y.Y."/>
            <person name="Gong Y."/>
            <person name="Du Z.J."/>
        </authorList>
    </citation>
    <scope>NUCLEOTIDE SEQUENCE</scope>
    <source>
        <strain evidence="4">SDUM040014</strain>
    </source>
</reference>
<dbReference type="InterPro" id="IPR025392">
    <property type="entry name" value="DUF4124"/>
</dbReference>
<dbReference type="Pfam" id="PF00462">
    <property type="entry name" value="Glutaredoxin"/>
    <property type="match status" value="1"/>
</dbReference>
<comment type="caution">
    <text evidence="4">The sequence shown here is derived from an EMBL/GenBank/DDBJ whole genome shotgun (WGS) entry which is preliminary data.</text>
</comment>
<protein>
    <submittedName>
        <fullName evidence="4">Glutaredoxin family protein</fullName>
    </submittedName>
</protein>
<evidence type="ECO:0000313" key="4">
    <source>
        <dbReference type="EMBL" id="MDO3381473.1"/>
    </source>
</evidence>
<dbReference type="PROSITE" id="PS51354">
    <property type="entry name" value="GLUTAREDOXIN_2"/>
    <property type="match status" value="1"/>
</dbReference>
<dbReference type="Pfam" id="PF13511">
    <property type="entry name" value="DUF4124"/>
    <property type="match status" value="1"/>
</dbReference>
<name>A0ABT8TDM9_9GAMM</name>
<dbReference type="SUPFAM" id="SSF52833">
    <property type="entry name" value="Thioredoxin-like"/>
    <property type="match status" value="1"/>
</dbReference>
<dbReference type="CDD" id="cd02976">
    <property type="entry name" value="NrdH"/>
    <property type="match status" value="1"/>
</dbReference>
<evidence type="ECO:0000259" key="3">
    <source>
        <dbReference type="Pfam" id="PF13511"/>
    </source>
</evidence>
<keyword evidence="5" id="KW-1185">Reference proteome</keyword>
<dbReference type="InterPro" id="IPR051548">
    <property type="entry name" value="Grx-like_ET"/>
</dbReference>
<organism evidence="4 5">
    <name type="scientific">Gilvimarinus algae</name>
    <dbReference type="NCBI Taxonomy" id="3058037"/>
    <lineage>
        <taxon>Bacteria</taxon>
        <taxon>Pseudomonadati</taxon>
        <taxon>Pseudomonadota</taxon>
        <taxon>Gammaproteobacteria</taxon>
        <taxon>Cellvibrionales</taxon>
        <taxon>Cellvibrionaceae</taxon>
        <taxon>Gilvimarinus</taxon>
    </lineage>
</organism>
<gene>
    <name evidence="4" type="ORF">QWI16_04760</name>
</gene>
<feature type="chain" id="PRO_5045923791" evidence="1">
    <location>
        <begin position="20"/>
        <end position="147"/>
    </location>
</feature>
<dbReference type="Gene3D" id="3.40.30.10">
    <property type="entry name" value="Glutaredoxin"/>
    <property type="match status" value="1"/>
</dbReference>
<evidence type="ECO:0000313" key="5">
    <source>
        <dbReference type="Proteomes" id="UP001168380"/>
    </source>
</evidence>
<accession>A0ABT8TDM9</accession>
<sequence length="147" mass="17260">MKLPAVVFLWFCAACWCQADIYKWTDENGKVHYSNVKPENYDTEQVDKPINSYTHQAVPDSHYYTPPPIDYPKRVVMYSTSWCGYCKKARQYFESQGIAYNERDIETSTRARQEYEQLGASGIPFLLIGNDTMNGWNPARFEKKYRQ</sequence>
<dbReference type="InterPro" id="IPR002109">
    <property type="entry name" value="Glutaredoxin"/>
</dbReference>
<dbReference type="Proteomes" id="UP001168380">
    <property type="component" value="Unassembled WGS sequence"/>
</dbReference>
<keyword evidence="1" id="KW-0732">Signal</keyword>
<evidence type="ECO:0000256" key="1">
    <source>
        <dbReference type="SAM" id="SignalP"/>
    </source>
</evidence>
<proteinExistence type="predicted"/>
<dbReference type="EMBL" id="JAULRT010000035">
    <property type="protein sequence ID" value="MDO3381473.1"/>
    <property type="molecule type" value="Genomic_DNA"/>
</dbReference>
<dbReference type="RefSeq" id="WP_302711608.1">
    <property type="nucleotide sequence ID" value="NZ_JAULRT010000035.1"/>
</dbReference>
<feature type="domain" description="DUF4124" evidence="3">
    <location>
        <begin position="8"/>
        <end position="47"/>
    </location>
</feature>
<evidence type="ECO:0000259" key="2">
    <source>
        <dbReference type="Pfam" id="PF00462"/>
    </source>
</evidence>
<feature type="signal peptide" evidence="1">
    <location>
        <begin position="1"/>
        <end position="19"/>
    </location>
</feature>